<evidence type="ECO:0000259" key="2">
    <source>
        <dbReference type="Pfam" id="PF01551"/>
    </source>
</evidence>
<sequence length="340" mass="35612">MTFPGWRRAALVALVAIVALTTTGPAQGAPPVGLPRPIPDSIQLGPPVPGRTDVVTPFRPPAQRWEPGHRGVDVAATPGSDVLATADGTISFSGSIAGRNVLVIDHGEVRTTLEPVTALVPVGTAVRAGQVIGRLDAGHDCGRVATTCVHVGLRRGEDYLRPQFVFAAPGPVRLLPGSAPAGVRQRAQERAEAAAALTAEVAGPTPPPGSSGFVRPAGGPITSRFGMRRHPVLGVWKLHDGTDYGSGCGTPLRAIAAGRVTESYFNRGYGNRLMIDHGLVRGHRITSSYNHAIRYTVAPGQQVAAGQVVGLSGTTGYSTGCHLHFMMWVDGRLVNPEQWL</sequence>
<keyword evidence="1" id="KW-0732">Signal</keyword>
<organism evidence="3 4">
    <name type="scientific">Ammonicoccus fulvus</name>
    <dbReference type="NCBI Taxonomy" id="3138240"/>
    <lineage>
        <taxon>Bacteria</taxon>
        <taxon>Bacillati</taxon>
        <taxon>Actinomycetota</taxon>
        <taxon>Actinomycetes</taxon>
        <taxon>Propionibacteriales</taxon>
        <taxon>Propionibacteriaceae</taxon>
        <taxon>Ammonicoccus</taxon>
    </lineage>
</organism>
<dbReference type="Proteomes" id="UP001442841">
    <property type="component" value="Chromosome"/>
</dbReference>
<evidence type="ECO:0000313" key="4">
    <source>
        <dbReference type="Proteomes" id="UP001442841"/>
    </source>
</evidence>
<proteinExistence type="predicted"/>
<name>A0ABZ3FR02_9ACTN</name>
<dbReference type="InterPro" id="IPR016047">
    <property type="entry name" value="M23ase_b-sheet_dom"/>
</dbReference>
<dbReference type="PANTHER" id="PTHR21666:SF270">
    <property type="entry name" value="MUREIN HYDROLASE ACTIVATOR ENVC"/>
    <property type="match status" value="1"/>
</dbReference>
<accession>A0ABZ3FR02</accession>
<feature type="domain" description="M23ase beta-sheet core" evidence="2">
    <location>
        <begin position="68"/>
        <end position="162"/>
    </location>
</feature>
<dbReference type="InterPro" id="IPR011055">
    <property type="entry name" value="Dup_hybrid_motif"/>
</dbReference>
<evidence type="ECO:0000256" key="1">
    <source>
        <dbReference type="SAM" id="SignalP"/>
    </source>
</evidence>
<dbReference type="EMBL" id="CP154795">
    <property type="protein sequence ID" value="XAN07174.1"/>
    <property type="molecule type" value="Genomic_DNA"/>
</dbReference>
<evidence type="ECO:0000313" key="3">
    <source>
        <dbReference type="EMBL" id="XAN07174.1"/>
    </source>
</evidence>
<reference evidence="3 4" key="1">
    <citation type="submission" date="2024-04" db="EMBL/GenBank/DDBJ databases">
        <title>Isolation of an actinomycete strain from pig manure.</title>
        <authorList>
            <person name="Gong T."/>
            <person name="Yu Z."/>
            <person name="An M."/>
            <person name="Wei C."/>
            <person name="Yang W."/>
            <person name="Liu L."/>
        </authorList>
    </citation>
    <scope>NUCLEOTIDE SEQUENCE [LARGE SCALE GENOMIC DNA]</scope>
    <source>
        <strain evidence="3 4">ZF39</strain>
    </source>
</reference>
<dbReference type="Pfam" id="PF01551">
    <property type="entry name" value="Peptidase_M23"/>
    <property type="match status" value="2"/>
</dbReference>
<protein>
    <submittedName>
        <fullName evidence="3">Peptidoglycan DD-metalloendopeptidase family protein</fullName>
    </submittedName>
</protein>
<dbReference type="InterPro" id="IPR050570">
    <property type="entry name" value="Cell_wall_metabolism_enzyme"/>
</dbReference>
<feature type="signal peptide" evidence="1">
    <location>
        <begin position="1"/>
        <end position="28"/>
    </location>
</feature>
<keyword evidence="4" id="KW-1185">Reference proteome</keyword>
<dbReference type="CDD" id="cd12797">
    <property type="entry name" value="M23_peptidase"/>
    <property type="match status" value="2"/>
</dbReference>
<feature type="chain" id="PRO_5047432437" evidence="1">
    <location>
        <begin position="29"/>
        <end position="340"/>
    </location>
</feature>
<dbReference type="Gene3D" id="2.70.70.10">
    <property type="entry name" value="Glucose Permease (Domain IIA)"/>
    <property type="match status" value="2"/>
</dbReference>
<dbReference type="PANTHER" id="PTHR21666">
    <property type="entry name" value="PEPTIDASE-RELATED"/>
    <property type="match status" value="1"/>
</dbReference>
<gene>
    <name evidence="3" type="ORF">AADG42_07665</name>
</gene>
<dbReference type="RefSeq" id="WP_425308624.1">
    <property type="nucleotide sequence ID" value="NZ_CP154795.1"/>
</dbReference>
<feature type="domain" description="M23ase beta-sheet core" evidence="2">
    <location>
        <begin position="238"/>
        <end position="336"/>
    </location>
</feature>
<dbReference type="SUPFAM" id="SSF51261">
    <property type="entry name" value="Duplicated hybrid motif"/>
    <property type="match status" value="2"/>
</dbReference>